<evidence type="ECO:0000256" key="1">
    <source>
        <dbReference type="SAM" id="MobiDB-lite"/>
    </source>
</evidence>
<proteinExistence type="predicted"/>
<sequence length="76" mass="9002">MAFKYSNVQHKHHGLNKKTHKVHIMGSKGYKCVTHFRRGKKTHYTRKQLTNGEINKIHKGKFIKGLFKDCEPKRQL</sequence>
<dbReference type="AlphaFoldDB" id="A0A6C0I8N1"/>
<name>A0A6C0I8N1_9ZZZZ</name>
<protein>
    <submittedName>
        <fullName evidence="2">Uncharacterized protein</fullName>
    </submittedName>
</protein>
<feature type="compositionally biased region" description="Basic residues" evidence="1">
    <location>
        <begin position="9"/>
        <end position="21"/>
    </location>
</feature>
<accession>A0A6C0I8N1</accession>
<feature type="region of interest" description="Disordered" evidence="1">
    <location>
        <begin position="1"/>
        <end position="21"/>
    </location>
</feature>
<organism evidence="2">
    <name type="scientific">viral metagenome</name>
    <dbReference type="NCBI Taxonomy" id="1070528"/>
    <lineage>
        <taxon>unclassified sequences</taxon>
        <taxon>metagenomes</taxon>
        <taxon>organismal metagenomes</taxon>
    </lineage>
</organism>
<dbReference type="EMBL" id="MN740122">
    <property type="protein sequence ID" value="QHT88765.1"/>
    <property type="molecule type" value="Genomic_DNA"/>
</dbReference>
<evidence type="ECO:0000313" key="2">
    <source>
        <dbReference type="EMBL" id="QHT88765.1"/>
    </source>
</evidence>
<reference evidence="2" key="1">
    <citation type="journal article" date="2020" name="Nature">
        <title>Giant virus diversity and host interactions through global metagenomics.</title>
        <authorList>
            <person name="Schulz F."/>
            <person name="Roux S."/>
            <person name="Paez-Espino D."/>
            <person name="Jungbluth S."/>
            <person name="Walsh D.A."/>
            <person name="Denef V.J."/>
            <person name="McMahon K.D."/>
            <person name="Konstantinidis K.T."/>
            <person name="Eloe-Fadrosh E.A."/>
            <person name="Kyrpides N.C."/>
            <person name="Woyke T."/>
        </authorList>
    </citation>
    <scope>NUCLEOTIDE SEQUENCE</scope>
    <source>
        <strain evidence="2">GVMAG-M-3300023184-51</strain>
    </source>
</reference>